<name>A0A8S0WJL3_CYCAE</name>
<evidence type="ECO:0000256" key="1">
    <source>
        <dbReference type="SAM" id="MobiDB-lite"/>
    </source>
</evidence>
<sequence length="608" mass="67473">MPIPKAKRRALYDQIVSDDINLEPEYQRDIVWPDSKQIMIIDSIYRNYYIPPIIFAVNYHEDGSESKTCIDGKQRLTSIHRFMQGLIPHKDPYTSEKLWYTDTGGYTGPKHRIIPEKYRKVFANKQIVCVEYHEIPESSEREVFQRVQLGMALTPAEKLQVIHTPRSSFIRDILLAHMKDGSLGGDALEWDTARGADFRCLAFAIYCMEKFSPALKPPGIPQVEKWLSMEDSFPAKFQGEVKETYRIFSEMAEDSKYNKAFKKPTKMSPIEFMIIGIFIYVHKDKASLAELSTGIGHMREDVRSVHVDIRLNSRVHKTLLEFIKAWVPGQEAKKAPPAKTTAVKRKRATKKGSADADDGDVEDEAPAAKTKKTTTVLRAARTATAPVASTSTRQIKAEPVPSPPPRAAAPTPAAPPQHDRMAVLRQAKERAQQSQRSATEVLPSGPRALGLPPTIRTDPLVNQNPQMLPSPGPTYASPAYTGGVGMGMPSTFQQSTPLPLPPPPSSSTSSSSIETSLMATMMGRSQGQPGAGGDGGRARQSSYGTLPPPPTSAGSRGADRDRDRDRDRRGSYDDRDRGNYSPQRRESGGYRGRSPDDRSRNGSGRWPR</sequence>
<dbReference type="PANTHER" id="PTHR39639:SF1">
    <property type="entry name" value="DUF262 DOMAIN-CONTAINING PROTEIN"/>
    <property type="match status" value="1"/>
</dbReference>
<organism evidence="3 4">
    <name type="scientific">Cyclocybe aegerita</name>
    <name type="common">Black poplar mushroom</name>
    <name type="synonym">Agrocybe aegerita</name>
    <dbReference type="NCBI Taxonomy" id="1973307"/>
    <lineage>
        <taxon>Eukaryota</taxon>
        <taxon>Fungi</taxon>
        <taxon>Dikarya</taxon>
        <taxon>Basidiomycota</taxon>
        <taxon>Agaricomycotina</taxon>
        <taxon>Agaricomycetes</taxon>
        <taxon>Agaricomycetidae</taxon>
        <taxon>Agaricales</taxon>
        <taxon>Agaricineae</taxon>
        <taxon>Bolbitiaceae</taxon>
        <taxon>Cyclocybe</taxon>
    </lineage>
</organism>
<feature type="region of interest" description="Disordered" evidence="1">
    <location>
        <begin position="467"/>
        <end position="608"/>
    </location>
</feature>
<feature type="compositionally biased region" description="Low complexity" evidence="1">
    <location>
        <begin position="373"/>
        <end position="399"/>
    </location>
</feature>
<dbReference type="Pfam" id="PF03235">
    <property type="entry name" value="GmrSD_N"/>
    <property type="match status" value="1"/>
</dbReference>
<accession>A0A8S0WJL3</accession>
<protein>
    <recommendedName>
        <fullName evidence="2">GmrSD restriction endonucleases N-terminal domain-containing protein</fullName>
    </recommendedName>
</protein>
<feature type="domain" description="GmrSD restriction endonucleases N-terminal" evidence="2">
    <location>
        <begin position="15"/>
        <end position="120"/>
    </location>
</feature>
<feature type="compositionally biased region" description="Pro residues" evidence="1">
    <location>
        <begin position="400"/>
        <end position="415"/>
    </location>
</feature>
<dbReference type="EMBL" id="CACVBS010000041">
    <property type="protein sequence ID" value="CAA7263883.1"/>
    <property type="molecule type" value="Genomic_DNA"/>
</dbReference>
<keyword evidence="4" id="KW-1185">Reference proteome</keyword>
<dbReference type="AlphaFoldDB" id="A0A8S0WJL3"/>
<evidence type="ECO:0000313" key="4">
    <source>
        <dbReference type="Proteomes" id="UP000467700"/>
    </source>
</evidence>
<feature type="compositionally biased region" description="Acidic residues" evidence="1">
    <location>
        <begin position="355"/>
        <end position="365"/>
    </location>
</feature>
<feature type="compositionally biased region" description="Basic and acidic residues" evidence="1">
    <location>
        <begin position="557"/>
        <end position="600"/>
    </location>
</feature>
<feature type="compositionally biased region" description="Basic and acidic residues" evidence="1">
    <location>
        <begin position="417"/>
        <end position="431"/>
    </location>
</feature>
<feature type="region of interest" description="Disordered" evidence="1">
    <location>
        <begin position="331"/>
        <end position="454"/>
    </location>
</feature>
<dbReference type="Proteomes" id="UP000467700">
    <property type="component" value="Unassembled WGS sequence"/>
</dbReference>
<gene>
    <name evidence="3" type="ORF">AAE3_LOCUS5978</name>
</gene>
<dbReference type="OrthoDB" id="5419821at2759"/>
<dbReference type="PANTHER" id="PTHR39639">
    <property type="entry name" value="CHROMOSOME 16, WHOLE GENOME SHOTGUN SEQUENCE"/>
    <property type="match status" value="1"/>
</dbReference>
<comment type="caution">
    <text evidence="3">The sequence shown here is derived from an EMBL/GenBank/DDBJ whole genome shotgun (WGS) entry which is preliminary data.</text>
</comment>
<evidence type="ECO:0000313" key="3">
    <source>
        <dbReference type="EMBL" id="CAA7263883.1"/>
    </source>
</evidence>
<evidence type="ECO:0000259" key="2">
    <source>
        <dbReference type="Pfam" id="PF03235"/>
    </source>
</evidence>
<reference evidence="3 4" key="1">
    <citation type="submission" date="2020-01" db="EMBL/GenBank/DDBJ databases">
        <authorList>
            <person name="Gupta K D."/>
        </authorList>
    </citation>
    <scope>NUCLEOTIDE SEQUENCE [LARGE SCALE GENOMIC DNA]</scope>
</reference>
<dbReference type="InterPro" id="IPR004919">
    <property type="entry name" value="GmrSD_N"/>
</dbReference>
<proteinExistence type="predicted"/>